<dbReference type="InterPro" id="IPR000644">
    <property type="entry name" value="CBS_dom"/>
</dbReference>
<dbReference type="HOGENOM" id="CLU_040681_12_0_7"/>
<name>Q2IHU2_ANADE</name>
<feature type="region of interest" description="Disordered" evidence="3">
    <location>
        <begin position="131"/>
        <end position="153"/>
    </location>
</feature>
<dbReference type="SMART" id="SM00116">
    <property type="entry name" value="CBS"/>
    <property type="match status" value="2"/>
</dbReference>
<dbReference type="Gene3D" id="3.10.580.10">
    <property type="entry name" value="CBS-domain"/>
    <property type="match status" value="1"/>
</dbReference>
<evidence type="ECO:0000256" key="1">
    <source>
        <dbReference type="ARBA" id="ARBA00023122"/>
    </source>
</evidence>
<keyword evidence="1 2" id="KW-0129">CBS domain</keyword>
<evidence type="ECO:0000256" key="3">
    <source>
        <dbReference type="SAM" id="MobiDB-lite"/>
    </source>
</evidence>
<dbReference type="PROSITE" id="PS51371">
    <property type="entry name" value="CBS"/>
    <property type="match status" value="2"/>
</dbReference>
<protein>
    <submittedName>
        <fullName evidence="5">Putative signal transduction protein with CBS domains</fullName>
    </submittedName>
</protein>
<dbReference type="EMBL" id="CP000251">
    <property type="protein sequence ID" value="ABC81222.1"/>
    <property type="molecule type" value="Genomic_DNA"/>
</dbReference>
<dbReference type="PANTHER" id="PTHR43080">
    <property type="entry name" value="CBS DOMAIN-CONTAINING PROTEIN CBSX3, MITOCHONDRIAL"/>
    <property type="match status" value="1"/>
</dbReference>
<sequence length="153" mass="16642">MRVKDAMTIRAETIGPDATLQEAARMMRSLGIGILPVSEHDRVLGVITDRDVVMRSTAEGGDPRVVKVRDAMTPQVIHCYADAELDDAAHEMEQHAVRRLVVLDARQRLVGLLSVDDLAMVSRALAAEVIEQSREPGRRPVPAEPPGGGLVPH</sequence>
<accession>Q2IHU2</accession>
<dbReference type="OrthoDB" id="9802114at2"/>
<feature type="domain" description="CBS" evidence="4">
    <location>
        <begin position="72"/>
        <end position="128"/>
    </location>
</feature>
<proteinExistence type="predicted"/>
<dbReference type="STRING" id="290397.Adeh_1449"/>
<dbReference type="AlphaFoldDB" id="Q2IHU2"/>
<dbReference type="eggNOG" id="COG0517">
    <property type="taxonomic scope" value="Bacteria"/>
</dbReference>
<dbReference type="PANTHER" id="PTHR43080:SF2">
    <property type="entry name" value="CBS DOMAIN-CONTAINING PROTEIN"/>
    <property type="match status" value="1"/>
</dbReference>
<dbReference type="Pfam" id="PF00571">
    <property type="entry name" value="CBS"/>
    <property type="match status" value="2"/>
</dbReference>
<feature type="domain" description="CBS" evidence="4">
    <location>
        <begin position="7"/>
        <end position="63"/>
    </location>
</feature>
<dbReference type="SUPFAM" id="SSF54631">
    <property type="entry name" value="CBS-domain pair"/>
    <property type="match status" value="1"/>
</dbReference>
<evidence type="ECO:0000256" key="2">
    <source>
        <dbReference type="PROSITE-ProRule" id="PRU00703"/>
    </source>
</evidence>
<dbReference type="CDD" id="cd04622">
    <property type="entry name" value="CBS_pair_HRP1_like"/>
    <property type="match status" value="1"/>
</dbReference>
<organism evidence="5 6">
    <name type="scientific">Anaeromyxobacter dehalogenans (strain 2CP-C)</name>
    <dbReference type="NCBI Taxonomy" id="290397"/>
    <lineage>
        <taxon>Bacteria</taxon>
        <taxon>Pseudomonadati</taxon>
        <taxon>Myxococcota</taxon>
        <taxon>Myxococcia</taxon>
        <taxon>Myxococcales</taxon>
        <taxon>Cystobacterineae</taxon>
        <taxon>Anaeromyxobacteraceae</taxon>
        <taxon>Anaeromyxobacter</taxon>
    </lineage>
</organism>
<dbReference type="Proteomes" id="UP000001935">
    <property type="component" value="Chromosome"/>
</dbReference>
<dbReference type="KEGG" id="ade:Adeh_1449"/>
<evidence type="ECO:0000313" key="5">
    <source>
        <dbReference type="EMBL" id="ABC81222.1"/>
    </source>
</evidence>
<gene>
    <name evidence="5" type="ordered locus">Adeh_1449</name>
</gene>
<dbReference type="RefSeq" id="WP_011420505.1">
    <property type="nucleotide sequence ID" value="NC_007760.1"/>
</dbReference>
<reference evidence="5 6" key="1">
    <citation type="submission" date="2006-01" db="EMBL/GenBank/DDBJ databases">
        <title>Complete sequence of Anaeromyxobacter dehalogenans 2CP-C.</title>
        <authorList>
            <consortium name="US DOE Joint Genome Institute"/>
            <person name="Copeland A."/>
            <person name="Lucas S."/>
            <person name="Lapidus A."/>
            <person name="Barry K."/>
            <person name="Detter J.C."/>
            <person name="Glavina T."/>
            <person name="Hammon N."/>
            <person name="Israni S."/>
            <person name="Pitluck S."/>
            <person name="Brettin T."/>
            <person name="Bruce D."/>
            <person name="Han C."/>
            <person name="Tapia R."/>
            <person name="Gilna P."/>
            <person name="Kiss H."/>
            <person name="Schmutz J."/>
            <person name="Larimer F."/>
            <person name="Land M."/>
            <person name="Kyrpides N."/>
            <person name="Anderson I."/>
            <person name="Sanford R.A."/>
            <person name="Ritalahti K.M."/>
            <person name="Thomas H.S."/>
            <person name="Kirby J.R."/>
            <person name="Zhulin I.B."/>
            <person name="Loeffler F.E."/>
            <person name="Richardson P."/>
        </authorList>
    </citation>
    <scope>NUCLEOTIDE SEQUENCE [LARGE SCALE GENOMIC DNA]</scope>
    <source>
        <strain evidence="5 6">2CP-C</strain>
    </source>
</reference>
<evidence type="ECO:0000313" key="6">
    <source>
        <dbReference type="Proteomes" id="UP000001935"/>
    </source>
</evidence>
<dbReference type="InterPro" id="IPR051257">
    <property type="entry name" value="Diverse_CBS-Domain"/>
</dbReference>
<evidence type="ECO:0000259" key="4">
    <source>
        <dbReference type="PROSITE" id="PS51371"/>
    </source>
</evidence>
<dbReference type="InterPro" id="IPR046342">
    <property type="entry name" value="CBS_dom_sf"/>
</dbReference>